<comment type="caution">
    <text evidence="2">The sequence shown here is derived from an EMBL/GenBank/DDBJ whole genome shotgun (WGS) entry which is preliminary data.</text>
</comment>
<dbReference type="EC" id="3.1.1.45" evidence="2"/>
<dbReference type="Pfam" id="PF01738">
    <property type="entry name" value="DLH"/>
    <property type="match status" value="1"/>
</dbReference>
<dbReference type="GO" id="GO:0008806">
    <property type="term" value="F:carboxymethylenebutenolidase activity"/>
    <property type="evidence" value="ECO:0007669"/>
    <property type="project" value="UniProtKB-EC"/>
</dbReference>
<dbReference type="PANTHER" id="PTHR46623">
    <property type="entry name" value="CARBOXYMETHYLENEBUTENOLIDASE-RELATED"/>
    <property type="match status" value="1"/>
</dbReference>
<gene>
    <name evidence="2" type="ORF">HNR42_002835</name>
</gene>
<dbReference type="Gene3D" id="3.40.50.1820">
    <property type="entry name" value="alpha/beta hydrolase"/>
    <property type="match status" value="1"/>
</dbReference>
<evidence type="ECO:0000313" key="3">
    <source>
        <dbReference type="Proteomes" id="UP000569951"/>
    </source>
</evidence>
<evidence type="ECO:0000313" key="2">
    <source>
        <dbReference type="EMBL" id="MBB6099394.1"/>
    </source>
</evidence>
<proteinExistence type="predicted"/>
<dbReference type="InterPro" id="IPR002925">
    <property type="entry name" value="Dienelactn_hydro"/>
</dbReference>
<keyword evidence="2" id="KW-0378">Hydrolase</keyword>
<dbReference type="EMBL" id="JACHHG010000011">
    <property type="protein sequence ID" value="MBB6099394.1"/>
    <property type="molecule type" value="Genomic_DNA"/>
</dbReference>
<organism evidence="2 3">
    <name type="scientific">Deinobacterium chartae</name>
    <dbReference type="NCBI Taxonomy" id="521158"/>
    <lineage>
        <taxon>Bacteria</taxon>
        <taxon>Thermotogati</taxon>
        <taxon>Deinococcota</taxon>
        <taxon>Deinococci</taxon>
        <taxon>Deinococcales</taxon>
        <taxon>Deinococcaceae</taxon>
        <taxon>Deinobacterium</taxon>
    </lineage>
</organism>
<keyword evidence="3" id="KW-1185">Reference proteome</keyword>
<dbReference type="PANTHER" id="PTHR46623:SF6">
    <property type="entry name" value="ALPHA_BETA-HYDROLASES SUPERFAMILY PROTEIN"/>
    <property type="match status" value="1"/>
</dbReference>
<reference evidence="2 3" key="1">
    <citation type="submission" date="2020-08" db="EMBL/GenBank/DDBJ databases">
        <title>Genomic Encyclopedia of Type Strains, Phase IV (KMG-IV): sequencing the most valuable type-strain genomes for metagenomic binning, comparative biology and taxonomic classification.</title>
        <authorList>
            <person name="Goeker M."/>
        </authorList>
    </citation>
    <scope>NUCLEOTIDE SEQUENCE [LARGE SCALE GENOMIC DNA]</scope>
    <source>
        <strain evidence="2 3">DSM 21458</strain>
    </source>
</reference>
<dbReference type="SUPFAM" id="SSF53474">
    <property type="entry name" value="alpha/beta-Hydrolases"/>
    <property type="match status" value="1"/>
</dbReference>
<sequence length="315" mass="34131">MSDKRQDLFRYVAEEFAEDYREGEIDRREFLRRSILLSGGVAGARTLLASLGVLGVSAAELARAQVAAPRGEAVKNSYQVAPDDPAVTAQNLEYTARGFRHFAYLARPSTMESAPGVLVIHENRGLQPHVRDVARRLAKAGYIALAPDLVSKAGGTPRYTDTAQISAYLAQAGGDEHVTNLLEALRVLRSTPGVRADRIGVVGFCFGGGLTWRLATEVPDLRAAAPFYGPAPDLERVRNIGARVLGIYGGNDARINAGIPALEAALKAASRRYEIRVYEGAGHAFHNDTGANYRREAAEDAWKRVLELFAAELKS</sequence>
<dbReference type="AlphaFoldDB" id="A0A841I2Z5"/>
<dbReference type="InterPro" id="IPR051049">
    <property type="entry name" value="Dienelactone_hydrolase-like"/>
</dbReference>
<dbReference type="Proteomes" id="UP000569951">
    <property type="component" value="Unassembled WGS sequence"/>
</dbReference>
<protein>
    <submittedName>
        <fullName evidence="2">Carboxymethylenebutenolidase</fullName>
        <ecNumber evidence="2">3.1.1.45</ecNumber>
    </submittedName>
</protein>
<name>A0A841I2Z5_9DEIO</name>
<feature type="domain" description="Dienelactone hydrolase" evidence="1">
    <location>
        <begin position="103"/>
        <end position="311"/>
    </location>
</feature>
<dbReference type="RefSeq" id="WP_183988150.1">
    <property type="nucleotide sequence ID" value="NZ_JACHHG010000011.1"/>
</dbReference>
<dbReference type="InterPro" id="IPR029058">
    <property type="entry name" value="AB_hydrolase_fold"/>
</dbReference>
<accession>A0A841I2Z5</accession>
<evidence type="ECO:0000259" key="1">
    <source>
        <dbReference type="Pfam" id="PF01738"/>
    </source>
</evidence>